<dbReference type="GO" id="GO:0006631">
    <property type="term" value="P:fatty acid metabolic process"/>
    <property type="evidence" value="ECO:0007669"/>
    <property type="project" value="InterPro"/>
</dbReference>
<dbReference type="InterPro" id="IPR006176">
    <property type="entry name" value="3-OHacyl-CoA_DH_NAD-bd"/>
</dbReference>
<evidence type="ECO:0000259" key="3">
    <source>
        <dbReference type="Pfam" id="PF02737"/>
    </source>
</evidence>
<accession>A0A9N9KNG0</accession>
<evidence type="ECO:0000256" key="1">
    <source>
        <dbReference type="ARBA" id="ARBA00023002"/>
    </source>
</evidence>
<dbReference type="InterPro" id="IPR036291">
    <property type="entry name" value="NAD(P)-bd_dom_sf"/>
</dbReference>
<dbReference type="InterPro" id="IPR006108">
    <property type="entry name" value="3HC_DH_C"/>
</dbReference>
<dbReference type="PANTHER" id="PTHR48075:SF5">
    <property type="entry name" value="3-HYDROXYBUTYRYL-COA DEHYDROGENASE"/>
    <property type="match status" value="1"/>
</dbReference>
<evidence type="ECO:0008006" key="6">
    <source>
        <dbReference type="Google" id="ProtNLM"/>
    </source>
</evidence>
<dbReference type="Pfam" id="PF02737">
    <property type="entry name" value="3HCDH_N"/>
    <property type="match status" value="1"/>
</dbReference>
<dbReference type="Gene3D" id="1.10.1040.10">
    <property type="entry name" value="N-(1-d-carboxylethyl)-l-norvaline Dehydrogenase, domain 2"/>
    <property type="match status" value="1"/>
</dbReference>
<dbReference type="InterPro" id="IPR008927">
    <property type="entry name" value="6-PGluconate_DH-like_C_sf"/>
</dbReference>
<dbReference type="Pfam" id="PF00725">
    <property type="entry name" value="3HCDH"/>
    <property type="match status" value="1"/>
</dbReference>
<dbReference type="Proteomes" id="UP000696280">
    <property type="component" value="Unassembled WGS sequence"/>
</dbReference>
<organism evidence="4 5">
    <name type="scientific">Hymenoscyphus fraxineus</name>
    <dbReference type="NCBI Taxonomy" id="746836"/>
    <lineage>
        <taxon>Eukaryota</taxon>
        <taxon>Fungi</taxon>
        <taxon>Dikarya</taxon>
        <taxon>Ascomycota</taxon>
        <taxon>Pezizomycotina</taxon>
        <taxon>Leotiomycetes</taxon>
        <taxon>Helotiales</taxon>
        <taxon>Helotiaceae</taxon>
        <taxon>Hymenoscyphus</taxon>
    </lineage>
</organism>
<feature type="domain" description="3-hydroxyacyl-CoA dehydrogenase NAD binding" evidence="3">
    <location>
        <begin position="11"/>
        <end position="190"/>
    </location>
</feature>
<proteinExistence type="predicted"/>
<comment type="caution">
    <text evidence="4">The sequence shown here is derived from an EMBL/GenBank/DDBJ whole genome shotgun (WGS) entry which is preliminary data.</text>
</comment>
<dbReference type="Gene3D" id="3.40.50.720">
    <property type="entry name" value="NAD(P)-binding Rossmann-like Domain"/>
    <property type="match status" value="1"/>
</dbReference>
<dbReference type="SUPFAM" id="SSF48179">
    <property type="entry name" value="6-phosphogluconate dehydrogenase C-terminal domain-like"/>
    <property type="match status" value="1"/>
</dbReference>
<dbReference type="EMBL" id="CAJVRL010000038">
    <property type="protein sequence ID" value="CAG8950559.1"/>
    <property type="molecule type" value="Genomic_DNA"/>
</dbReference>
<gene>
    <name evidence="4" type="ORF">HYFRA_00002768</name>
</gene>
<evidence type="ECO:0000259" key="2">
    <source>
        <dbReference type="Pfam" id="PF00725"/>
    </source>
</evidence>
<dbReference type="OrthoDB" id="2021159at2759"/>
<keyword evidence="5" id="KW-1185">Reference proteome</keyword>
<dbReference type="PANTHER" id="PTHR48075">
    <property type="entry name" value="3-HYDROXYACYL-COA DEHYDROGENASE FAMILY PROTEIN"/>
    <property type="match status" value="1"/>
</dbReference>
<dbReference type="AlphaFoldDB" id="A0A9N9KNG0"/>
<name>A0A9N9KNG0_9HELO</name>
<reference evidence="4" key="1">
    <citation type="submission" date="2021-07" db="EMBL/GenBank/DDBJ databases">
        <authorList>
            <person name="Durling M."/>
        </authorList>
    </citation>
    <scope>NUCLEOTIDE SEQUENCE</scope>
</reference>
<sequence>MSTSTPSSIKKATIIGCGSIGASWAALFLAHGIKTITYDINPSAKDFLIELVDQALPVLMRLGNCPFPNAKSSDIIFTTNLEEALQDTDFVQENGPEKMEFKQNLFAEIAKVVREDVIIATSSSGLSCSSIQEGLGMDSHPERCVVGHPFNPPHLIPLVEVVGGSKTSENTIKRTLDFYTNLGKKAVHVKKEATGHVANRLQGALMREMMYLIQEDICTVSDIEDAMQYGPGLRWGIMGPSLLFHLGGGKGGIEHFADHLLEPAMTWYAEKDPLVNEELRRKWVEGTREVVAGRSFDELSKQRDDGIIELLKIRQGVKEPAA</sequence>
<keyword evidence="1" id="KW-0560">Oxidoreductase</keyword>
<evidence type="ECO:0000313" key="5">
    <source>
        <dbReference type="Proteomes" id="UP000696280"/>
    </source>
</evidence>
<dbReference type="SUPFAM" id="SSF51735">
    <property type="entry name" value="NAD(P)-binding Rossmann-fold domains"/>
    <property type="match status" value="1"/>
</dbReference>
<dbReference type="GO" id="GO:0070403">
    <property type="term" value="F:NAD+ binding"/>
    <property type="evidence" value="ECO:0007669"/>
    <property type="project" value="InterPro"/>
</dbReference>
<protein>
    <recommendedName>
        <fullName evidence="6">3-hydroxyacyl-CoA dehydrogenase</fullName>
    </recommendedName>
</protein>
<dbReference type="GO" id="GO:0016616">
    <property type="term" value="F:oxidoreductase activity, acting on the CH-OH group of donors, NAD or NADP as acceptor"/>
    <property type="evidence" value="ECO:0007669"/>
    <property type="project" value="InterPro"/>
</dbReference>
<dbReference type="InterPro" id="IPR013328">
    <property type="entry name" value="6PGD_dom2"/>
</dbReference>
<evidence type="ECO:0000313" key="4">
    <source>
        <dbReference type="EMBL" id="CAG8950559.1"/>
    </source>
</evidence>
<feature type="domain" description="3-hydroxyacyl-CoA dehydrogenase C-terminal" evidence="2">
    <location>
        <begin position="195"/>
        <end position="266"/>
    </location>
</feature>